<evidence type="ECO:0000313" key="1">
    <source>
        <dbReference type="EMBL" id="KAI0042936.1"/>
    </source>
</evidence>
<comment type="caution">
    <text evidence="1">The sequence shown here is derived from an EMBL/GenBank/DDBJ whole genome shotgun (WGS) entry which is preliminary data.</text>
</comment>
<dbReference type="EMBL" id="MU276040">
    <property type="protein sequence ID" value="KAI0042936.1"/>
    <property type="molecule type" value="Genomic_DNA"/>
</dbReference>
<accession>A0ACB8RGV9</accession>
<protein>
    <submittedName>
        <fullName evidence="1">Uncharacterized protein</fullName>
    </submittedName>
</protein>
<sequence>MAHAGRATRIGQASGVRQIRRPLEALSRPYGTVPRCGTVVRRRGEASAARSPSARDCQAGAHRYRHRPAKLSVP</sequence>
<evidence type="ECO:0000313" key="2">
    <source>
        <dbReference type="Proteomes" id="UP000814033"/>
    </source>
</evidence>
<gene>
    <name evidence="1" type="ORF">FA95DRAFT_1563807</name>
</gene>
<reference evidence="1" key="1">
    <citation type="submission" date="2021-02" db="EMBL/GenBank/DDBJ databases">
        <authorList>
            <consortium name="DOE Joint Genome Institute"/>
            <person name="Ahrendt S."/>
            <person name="Looney B.P."/>
            <person name="Miyauchi S."/>
            <person name="Morin E."/>
            <person name="Drula E."/>
            <person name="Courty P.E."/>
            <person name="Chicoki N."/>
            <person name="Fauchery L."/>
            <person name="Kohler A."/>
            <person name="Kuo A."/>
            <person name="Labutti K."/>
            <person name="Pangilinan J."/>
            <person name="Lipzen A."/>
            <person name="Riley R."/>
            <person name="Andreopoulos W."/>
            <person name="He G."/>
            <person name="Johnson J."/>
            <person name="Barry K.W."/>
            <person name="Grigoriev I.V."/>
            <person name="Nagy L."/>
            <person name="Hibbett D."/>
            <person name="Henrissat B."/>
            <person name="Matheny P.B."/>
            <person name="Labbe J."/>
            <person name="Martin F."/>
        </authorList>
    </citation>
    <scope>NUCLEOTIDE SEQUENCE</scope>
    <source>
        <strain evidence="1">FP105234-sp</strain>
    </source>
</reference>
<dbReference type="Proteomes" id="UP000814033">
    <property type="component" value="Unassembled WGS sequence"/>
</dbReference>
<proteinExistence type="predicted"/>
<organism evidence="1 2">
    <name type="scientific">Auriscalpium vulgare</name>
    <dbReference type="NCBI Taxonomy" id="40419"/>
    <lineage>
        <taxon>Eukaryota</taxon>
        <taxon>Fungi</taxon>
        <taxon>Dikarya</taxon>
        <taxon>Basidiomycota</taxon>
        <taxon>Agaricomycotina</taxon>
        <taxon>Agaricomycetes</taxon>
        <taxon>Russulales</taxon>
        <taxon>Auriscalpiaceae</taxon>
        <taxon>Auriscalpium</taxon>
    </lineage>
</organism>
<keyword evidence="2" id="KW-1185">Reference proteome</keyword>
<reference evidence="1" key="2">
    <citation type="journal article" date="2022" name="New Phytol.">
        <title>Evolutionary transition to the ectomycorrhizal habit in the genomes of a hyperdiverse lineage of mushroom-forming fungi.</title>
        <authorList>
            <person name="Looney B."/>
            <person name="Miyauchi S."/>
            <person name="Morin E."/>
            <person name="Drula E."/>
            <person name="Courty P.E."/>
            <person name="Kohler A."/>
            <person name="Kuo A."/>
            <person name="LaButti K."/>
            <person name="Pangilinan J."/>
            <person name="Lipzen A."/>
            <person name="Riley R."/>
            <person name="Andreopoulos W."/>
            <person name="He G."/>
            <person name="Johnson J."/>
            <person name="Nolan M."/>
            <person name="Tritt A."/>
            <person name="Barry K.W."/>
            <person name="Grigoriev I.V."/>
            <person name="Nagy L.G."/>
            <person name="Hibbett D."/>
            <person name="Henrissat B."/>
            <person name="Matheny P.B."/>
            <person name="Labbe J."/>
            <person name="Martin F.M."/>
        </authorList>
    </citation>
    <scope>NUCLEOTIDE SEQUENCE</scope>
    <source>
        <strain evidence="1">FP105234-sp</strain>
    </source>
</reference>
<name>A0ACB8RGV9_9AGAM</name>